<evidence type="ECO:0000259" key="7">
    <source>
        <dbReference type="SMART" id="SM01027"/>
    </source>
</evidence>
<organism evidence="8">
    <name type="scientific">Blastocystis hominis</name>
    <dbReference type="NCBI Taxonomy" id="12968"/>
    <lineage>
        <taxon>Eukaryota</taxon>
        <taxon>Sar</taxon>
        <taxon>Stramenopiles</taxon>
        <taxon>Bigyra</taxon>
        <taxon>Opalozoa</taxon>
        <taxon>Opalinata</taxon>
        <taxon>Blastocystidae</taxon>
        <taxon>Blastocystis</taxon>
    </lineage>
</organism>
<dbReference type="GO" id="GO:0006398">
    <property type="term" value="P:mRNA 3'-end processing by stem-loop binding and cleavage"/>
    <property type="evidence" value="ECO:0007669"/>
    <property type="project" value="TreeGrafter"/>
</dbReference>
<feature type="domain" description="Metallo-beta-lactamase" evidence="6">
    <location>
        <begin position="1"/>
        <end position="203"/>
    </location>
</feature>
<name>D8M8I5_BLAHO</name>
<keyword evidence="9" id="KW-1185">Reference proteome</keyword>
<protein>
    <recommendedName>
        <fullName evidence="10">Beta-Casp domain-containing protein</fullName>
    </recommendedName>
</protein>
<dbReference type="SUPFAM" id="SSF56281">
    <property type="entry name" value="Metallo-hydrolase/oxidoreductase"/>
    <property type="match status" value="1"/>
</dbReference>
<dbReference type="InterPro" id="IPR050698">
    <property type="entry name" value="MBL"/>
</dbReference>
<dbReference type="GO" id="GO:0005847">
    <property type="term" value="C:mRNA cleavage and polyadenylation specificity factor complex"/>
    <property type="evidence" value="ECO:0007669"/>
    <property type="project" value="TreeGrafter"/>
</dbReference>
<keyword evidence="5" id="KW-0539">Nucleus</keyword>
<dbReference type="OrthoDB" id="10249535at2759"/>
<dbReference type="InterPro" id="IPR036866">
    <property type="entry name" value="RibonucZ/Hydroxyglut_hydro"/>
</dbReference>
<dbReference type="InParanoid" id="D8M8I5"/>
<dbReference type="GO" id="GO:0004521">
    <property type="term" value="F:RNA endonuclease activity"/>
    <property type="evidence" value="ECO:0007669"/>
    <property type="project" value="TreeGrafter"/>
</dbReference>
<dbReference type="Proteomes" id="UP000008312">
    <property type="component" value="Unassembled WGS sequence"/>
</dbReference>
<evidence type="ECO:0000256" key="3">
    <source>
        <dbReference type="ARBA" id="ARBA00022722"/>
    </source>
</evidence>
<dbReference type="Pfam" id="PF16661">
    <property type="entry name" value="Lactamase_B_6"/>
    <property type="match status" value="1"/>
</dbReference>
<dbReference type="InterPro" id="IPR001279">
    <property type="entry name" value="Metallo-B-lactamas"/>
</dbReference>
<dbReference type="Pfam" id="PF10996">
    <property type="entry name" value="Beta-Casp"/>
    <property type="match status" value="1"/>
</dbReference>
<dbReference type="EMBL" id="FN668683">
    <property type="protein sequence ID" value="CBK24374.2"/>
    <property type="molecule type" value="Genomic_DNA"/>
</dbReference>
<evidence type="ECO:0000313" key="8">
    <source>
        <dbReference type="EMBL" id="CBK24374.2"/>
    </source>
</evidence>
<evidence type="ECO:0000256" key="2">
    <source>
        <dbReference type="ARBA" id="ARBA00022664"/>
    </source>
</evidence>
<evidence type="ECO:0000259" key="6">
    <source>
        <dbReference type="SMART" id="SM00849"/>
    </source>
</evidence>
<evidence type="ECO:0008006" key="10">
    <source>
        <dbReference type="Google" id="ProtNLM"/>
    </source>
</evidence>
<dbReference type="SMART" id="SM00849">
    <property type="entry name" value="Lactamase_B"/>
    <property type="match status" value="1"/>
</dbReference>
<dbReference type="FunCoup" id="D8M8I5">
    <property type="interactions" value="478"/>
</dbReference>
<dbReference type="PANTHER" id="PTHR11203">
    <property type="entry name" value="CLEAVAGE AND POLYADENYLATION SPECIFICITY FACTOR FAMILY MEMBER"/>
    <property type="match status" value="1"/>
</dbReference>
<dbReference type="OMA" id="CKQHITL"/>
<dbReference type="InterPro" id="IPR011108">
    <property type="entry name" value="RMMBL"/>
</dbReference>
<keyword evidence="4" id="KW-0378">Hydrolase</keyword>
<dbReference type="Pfam" id="PF07521">
    <property type="entry name" value="RMMBL"/>
    <property type="match status" value="1"/>
</dbReference>
<dbReference type="GeneID" id="24921160"/>
<proteinExistence type="predicted"/>
<dbReference type="Gene3D" id="3.60.15.10">
    <property type="entry name" value="Ribonuclease Z/Hydroxyacylglutathione hydrolase-like"/>
    <property type="match status" value="1"/>
</dbReference>
<dbReference type="Pfam" id="PF11718">
    <property type="entry name" value="CPSF73-100_C"/>
    <property type="match status" value="1"/>
</dbReference>
<keyword evidence="3" id="KW-0540">Nuclease</keyword>
<dbReference type="SMART" id="SM01027">
    <property type="entry name" value="Beta-Casp"/>
    <property type="match status" value="1"/>
</dbReference>
<gene>
    <name evidence="8" type="ORF">GSBLH_T00004116001</name>
</gene>
<accession>D8M8I5</accession>
<dbReference type="GO" id="GO:0003723">
    <property type="term" value="F:RNA binding"/>
    <property type="evidence" value="ECO:0007669"/>
    <property type="project" value="TreeGrafter"/>
</dbReference>
<feature type="domain" description="Beta-Casp" evidence="7">
    <location>
        <begin position="219"/>
        <end position="346"/>
    </location>
</feature>
<dbReference type="AlphaFoldDB" id="D8M8I5"/>
<evidence type="ECO:0000256" key="5">
    <source>
        <dbReference type="ARBA" id="ARBA00023242"/>
    </source>
</evidence>
<dbReference type="GO" id="GO:0004534">
    <property type="term" value="F:5'-3' RNA exonuclease activity"/>
    <property type="evidence" value="ECO:0007669"/>
    <property type="project" value="TreeGrafter"/>
</dbReference>
<keyword evidence="2" id="KW-0507">mRNA processing</keyword>
<sequence>MSYKGKVILFDCGVLPDGVGKGTLPYLDAINDDYVDLVLISHFHLDHCGALPVLPRETGQRRTRIFMTPPTKEIMESILRDYLAITATEDEEDSIYSVSQLEKCIKMMETINFHEDRWHNGIKVKCFQAGHVLGAAMFCVEIDRIRVLYTGDFSREEDRHLPAAEIPPLRLNVVICESTYGRISHESRREREDRLTKEVVDTLRKRGKVLIPVFALGRTQELLLLLNEYWEKHPEISRHGNIVYLNPLAKKSMMLFQAHKHTILSRLEENPFDLPNVDIPDPIDSVSPFFSPHRQFLRDFNKLPPCVILCSPAMMENGTSRDVLERMASGENNLVILTGYCMARTIARRLQDNDRIIPLSGKQMETIDVKCKVVTISFSAHSDFPGTSSFIQATKPERVVLVHGEVSRMNDLVSGLKEKLEDLVNRDLISFYTPENQKRLLFSYHSPKIVSVLGKAAEQNWRESGRVRGVLVKKDLKYQIIAEDDIDKFTQLKLCRILYRQHFKTRLDFNAILAVATMITNQVQFDAAAKTVQIDDAISVRLHAQQNHIFEYIIEWRSSYETDLKANALLMLVLQQDSNVLSPLNAQILCPPQKEGDALKLPDCVSVLDVTQNEKMQMMREVLEEQFGKVQSDGNTPIWRVVLPTDVQFEVDINTWEVRCQDEVLAAAVAETIEMVNQIVFPVCLKFQKSRRFLHLTHLLLLAERKIEWNL</sequence>
<dbReference type="PANTHER" id="PTHR11203:SF11">
    <property type="entry name" value="CLEAVAGE AND POLYADENYLATION SPECIFICITY FACTOR SUBUNIT 3"/>
    <property type="match status" value="1"/>
</dbReference>
<reference evidence="8" key="1">
    <citation type="submission" date="2010-02" db="EMBL/GenBank/DDBJ databases">
        <title>Sequencing and annotation of the Blastocystis hominis genome.</title>
        <authorList>
            <person name="Wincker P."/>
        </authorList>
    </citation>
    <scope>NUCLEOTIDE SEQUENCE</scope>
    <source>
        <strain evidence="8">Singapore isolate B</strain>
    </source>
</reference>
<evidence type="ECO:0000256" key="4">
    <source>
        <dbReference type="ARBA" id="ARBA00022801"/>
    </source>
</evidence>
<dbReference type="RefSeq" id="XP_012898422.1">
    <property type="nucleotide sequence ID" value="XM_013042968.1"/>
</dbReference>
<dbReference type="Gene3D" id="3.40.50.10890">
    <property type="match status" value="1"/>
</dbReference>
<evidence type="ECO:0000256" key="1">
    <source>
        <dbReference type="ARBA" id="ARBA00004123"/>
    </source>
</evidence>
<dbReference type="InterPro" id="IPR022712">
    <property type="entry name" value="Beta_Casp"/>
</dbReference>
<dbReference type="InterPro" id="IPR021718">
    <property type="entry name" value="CPSF73-100_C"/>
</dbReference>
<comment type="subcellular location">
    <subcellularLocation>
        <location evidence="1">Nucleus</location>
    </subcellularLocation>
</comment>
<evidence type="ECO:0000313" key="9">
    <source>
        <dbReference type="Proteomes" id="UP000008312"/>
    </source>
</evidence>